<comment type="caution">
    <text evidence="2">The sequence shown here is derived from an EMBL/GenBank/DDBJ whole genome shotgun (WGS) entry which is preliminary data.</text>
</comment>
<evidence type="ECO:0000256" key="1">
    <source>
        <dbReference type="SAM" id="SignalP"/>
    </source>
</evidence>
<feature type="signal peptide" evidence="1">
    <location>
        <begin position="1"/>
        <end position="18"/>
    </location>
</feature>
<evidence type="ECO:0000313" key="2">
    <source>
        <dbReference type="EMBL" id="TDE42810.1"/>
    </source>
</evidence>
<dbReference type="AlphaFoldDB" id="A0A4R5F5J2"/>
<dbReference type="EMBL" id="SMLG01000010">
    <property type="protein sequence ID" value="TDE42810.1"/>
    <property type="molecule type" value="Genomic_DNA"/>
</dbReference>
<dbReference type="RefSeq" id="WP_131916927.1">
    <property type="nucleotide sequence ID" value="NZ_SMLG01000010.1"/>
</dbReference>
<accession>A0A4R5F5J2</accession>
<organism evidence="2 3">
    <name type="scientific">Flavobacterium rhamnosiphilum</name>
    <dbReference type="NCBI Taxonomy" id="2541724"/>
    <lineage>
        <taxon>Bacteria</taxon>
        <taxon>Pseudomonadati</taxon>
        <taxon>Bacteroidota</taxon>
        <taxon>Flavobacteriia</taxon>
        <taxon>Flavobacteriales</taxon>
        <taxon>Flavobacteriaceae</taxon>
        <taxon>Flavobacterium</taxon>
    </lineage>
</organism>
<proteinExistence type="predicted"/>
<dbReference type="OrthoDB" id="1371975at2"/>
<name>A0A4R5F5J2_9FLAO</name>
<gene>
    <name evidence="2" type="ORF">E0I26_13170</name>
</gene>
<feature type="chain" id="PRO_5020404116" evidence="1">
    <location>
        <begin position="19"/>
        <end position="132"/>
    </location>
</feature>
<sequence length="132" mass="15162">MKKILIITFLTYSVIASAQTKKIQFVRGDYPSKDKFGWIKLDRSKVAREILNFRGACCDNPAPELMNAEVVNDTLYIDKAIEEHDRHDNVGICGQTIMLVIDTIEHPNYKKLIISYKKLKSTKNRKIPHIKG</sequence>
<reference evidence="2 3" key="1">
    <citation type="submission" date="2019-03" db="EMBL/GenBank/DDBJ databases">
        <title>Novel species of Flavobacterium.</title>
        <authorList>
            <person name="Liu Q."/>
            <person name="Xin Y.-H."/>
        </authorList>
    </citation>
    <scope>NUCLEOTIDE SEQUENCE [LARGE SCALE GENOMIC DNA]</scope>
    <source>
        <strain evidence="2 3">LB3P52</strain>
    </source>
</reference>
<protein>
    <submittedName>
        <fullName evidence="2">Uncharacterized protein</fullName>
    </submittedName>
</protein>
<evidence type="ECO:0000313" key="3">
    <source>
        <dbReference type="Proteomes" id="UP000294814"/>
    </source>
</evidence>
<keyword evidence="3" id="KW-1185">Reference proteome</keyword>
<keyword evidence="1" id="KW-0732">Signal</keyword>
<dbReference type="Proteomes" id="UP000294814">
    <property type="component" value="Unassembled WGS sequence"/>
</dbReference>